<proteinExistence type="predicted"/>
<gene>
    <name evidence="1" type="ORF">Tci_931959</name>
</gene>
<reference evidence="1" key="1">
    <citation type="journal article" date="2019" name="Sci. Rep.">
        <title>Draft genome of Tanacetum cinerariifolium, the natural source of mosquito coil.</title>
        <authorList>
            <person name="Yamashiro T."/>
            <person name="Shiraishi A."/>
            <person name="Satake H."/>
            <person name="Nakayama K."/>
        </authorList>
    </citation>
    <scope>NUCLEOTIDE SEQUENCE</scope>
</reference>
<dbReference type="EMBL" id="BKCJ011872082">
    <property type="protein sequence ID" value="GFD59990.1"/>
    <property type="molecule type" value="Genomic_DNA"/>
</dbReference>
<protein>
    <submittedName>
        <fullName evidence="1">Uncharacterized protein</fullName>
    </submittedName>
</protein>
<name>A0A699XNZ8_TANCI</name>
<dbReference type="AlphaFoldDB" id="A0A699XNZ8"/>
<accession>A0A699XNZ8</accession>
<evidence type="ECO:0000313" key="1">
    <source>
        <dbReference type="EMBL" id="GFD59990.1"/>
    </source>
</evidence>
<sequence length="77" mass="8515">RDAVLALRNVVQEVIVLCRRGGFGHELLLHHLRRAAVEERGPRYGRQGHRYGSVGGQGIEIIIKRYEADGAAEIALA</sequence>
<organism evidence="1">
    <name type="scientific">Tanacetum cinerariifolium</name>
    <name type="common">Dalmatian daisy</name>
    <name type="synonym">Chrysanthemum cinerariifolium</name>
    <dbReference type="NCBI Taxonomy" id="118510"/>
    <lineage>
        <taxon>Eukaryota</taxon>
        <taxon>Viridiplantae</taxon>
        <taxon>Streptophyta</taxon>
        <taxon>Embryophyta</taxon>
        <taxon>Tracheophyta</taxon>
        <taxon>Spermatophyta</taxon>
        <taxon>Magnoliopsida</taxon>
        <taxon>eudicotyledons</taxon>
        <taxon>Gunneridae</taxon>
        <taxon>Pentapetalae</taxon>
        <taxon>asterids</taxon>
        <taxon>campanulids</taxon>
        <taxon>Asterales</taxon>
        <taxon>Asteraceae</taxon>
        <taxon>Asteroideae</taxon>
        <taxon>Anthemideae</taxon>
        <taxon>Anthemidinae</taxon>
        <taxon>Tanacetum</taxon>
    </lineage>
</organism>
<comment type="caution">
    <text evidence="1">The sequence shown here is derived from an EMBL/GenBank/DDBJ whole genome shotgun (WGS) entry which is preliminary data.</text>
</comment>
<feature type="non-terminal residue" evidence="1">
    <location>
        <position position="1"/>
    </location>
</feature>